<comment type="caution">
    <text evidence="1">The sequence shown here is derived from an EMBL/GenBank/DDBJ whole genome shotgun (WGS) entry which is preliminary data.</text>
</comment>
<proteinExistence type="predicted"/>
<protein>
    <submittedName>
        <fullName evidence="1">Uncharacterized protein</fullName>
    </submittedName>
</protein>
<dbReference type="Pfam" id="PF17119">
    <property type="entry name" value="MMU163"/>
    <property type="match status" value="2"/>
</dbReference>
<accession>A0A9N8PEF1</accession>
<keyword evidence="2" id="KW-1185">Reference proteome</keyword>
<dbReference type="OrthoDB" id="5329385at2759"/>
<evidence type="ECO:0000313" key="1">
    <source>
        <dbReference type="EMBL" id="CAD0091161.1"/>
    </source>
</evidence>
<organism evidence="1 2">
    <name type="scientific">Aureobasidium mustum</name>
    <dbReference type="NCBI Taxonomy" id="2773714"/>
    <lineage>
        <taxon>Eukaryota</taxon>
        <taxon>Fungi</taxon>
        <taxon>Dikarya</taxon>
        <taxon>Ascomycota</taxon>
        <taxon>Pezizomycotina</taxon>
        <taxon>Dothideomycetes</taxon>
        <taxon>Dothideomycetidae</taxon>
        <taxon>Dothideales</taxon>
        <taxon>Saccotheciaceae</taxon>
        <taxon>Aureobasidium</taxon>
    </lineage>
</organism>
<reference evidence="1" key="1">
    <citation type="submission" date="2020-06" db="EMBL/GenBank/DDBJ databases">
        <authorList>
            <person name="Onetto C."/>
        </authorList>
    </citation>
    <scope>NUCLEOTIDE SEQUENCE</scope>
</reference>
<dbReference type="AlphaFoldDB" id="A0A9N8PEF1"/>
<dbReference type="EMBL" id="CAIJEO010000004">
    <property type="protein sequence ID" value="CAD0091161.1"/>
    <property type="molecule type" value="Genomic_DNA"/>
</dbReference>
<gene>
    <name evidence="1" type="ORF">AWRI4233_LOCUS3127</name>
</gene>
<evidence type="ECO:0000313" key="2">
    <source>
        <dbReference type="Proteomes" id="UP000714618"/>
    </source>
</evidence>
<dbReference type="Proteomes" id="UP000714618">
    <property type="component" value="Unassembled WGS sequence"/>
</dbReference>
<dbReference type="InterPro" id="IPR031342">
    <property type="entry name" value="Mug163-like"/>
</dbReference>
<sequence length="323" mass="35526">MRPSLANRLVRTPTRNAAAAAVAVTAAPPAAAALCHGKLDTHPIANTSTPSKSSLSNVWFSSSAPYSLPDSAPGDDHKPPDERTLKLGKSMFILEYQSLPQTRANGMLRQLVRILHEHLPTLLASPLPQEILSPQISLHLFPSTHPHLPTVSGRIAYLAALWTAPVAWGRVPVVGNVKLTVISERMVRHGGNNASSAFRDEKLIVKWKTCGKARKKNSAGIYRGIGANEQVERITDVLGGKARDDEEFCGLFIFEFDEEGRIVKHTIEHADEGSGSERTNRVVSVTDWLLGKVNGHREEHVPSLAWCKNSQIRRAFQGRRKRE</sequence>
<name>A0A9N8PEF1_9PEZI</name>